<organism evidence="5 6">
    <name type="scientific">Sorangium cellulosum</name>
    <name type="common">Polyangium cellulosum</name>
    <dbReference type="NCBI Taxonomy" id="56"/>
    <lineage>
        <taxon>Bacteria</taxon>
        <taxon>Pseudomonadati</taxon>
        <taxon>Myxococcota</taxon>
        <taxon>Polyangia</taxon>
        <taxon>Polyangiales</taxon>
        <taxon>Polyangiaceae</taxon>
        <taxon>Sorangium</taxon>
    </lineage>
</organism>
<reference evidence="5 6" key="1">
    <citation type="submission" date="2014-02" db="EMBL/GenBank/DDBJ databases">
        <title>The small core and large imbalanced accessory genome model reveals a collaborative survival strategy of Sorangium cellulosum strains in nature.</title>
        <authorList>
            <person name="Han K."/>
            <person name="Peng R."/>
            <person name="Blom J."/>
            <person name="Li Y.-Z."/>
        </authorList>
    </citation>
    <scope>NUCLEOTIDE SEQUENCE [LARGE SCALE GENOMIC DNA]</scope>
    <source>
        <strain evidence="5 6">So0157-18</strain>
    </source>
</reference>
<proteinExistence type="predicted"/>
<dbReference type="FunFam" id="3.40.50.300:FF:000016">
    <property type="entry name" value="Oligopeptide ABC transporter ATP-binding component"/>
    <property type="match status" value="1"/>
</dbReference>
<dbReference type="NCBIfam" id="TIGR01727">
    <property type="entry name" value="oligo_HPY"/>
    <property type="match status" value="1"/>
</dbReference>
<dbReference type="GO" id="GO:0055085">
    <property type="term" value="P:transmembrane transport"/>
    <property type="evidence" value="ECO:0007669"/>
    <property type="project" value="UniProtKB-ARBA"/>
</dbReference>
<dbReference type="SMART" id="SM00382">
    <property type="entry name" value="AAA"/>
    <property type="match status" value="1"/>
</dbReference>
<dbReference type="GO" id="GO:0015833">
    <property type="term" value="P:peptide transport"/>
    <property type="evidence" value="ECO:0007669"/>
    <property type="project" value="InterPro"/>
</dbReference>
<dbReference type="PANTHER" id="PTHR43776:SF8">
    <property type="entry name" value="ABC TRANSPORTER, ATP-BINDING PROTEIN"/>
    <property type="match status" value="1"/>
</dbReference>
<evidence type="ECO:0000256" key="2">
    <source>
        <dbReference type="ARBA" id="ARBA00022741"/>
    </source>
</evidence>
<evidence type="ECO:0000259" key="4">
    <source>
        <dbReference type="PROSITE" id="PS50893"/>
    </source>
</evidence>
<dbReference type="Proteomes" id="UP000075604">
    <property type="component" value="Unassembled WGS sequence"/>
</dbReference>
<dbReference type="Pfam" id="PF00005">
    <property type="entry name" value="ABC_tran"/>
    <property type="match status" value="1"/>
</dbReference>
<dbReference type="Pfam" id="PF08352">
    <property type="entry name" value="oligo_HPY"/>
    <property type="match status" value="1"/>
</dbReference>
<dbReference type="CDD" id="cd03257">
    <property type="entry name" value="ABC_NikE_OppD_transporters"/>
    <property type="match status" value="1"/>
</dbReference>
<gene>
    <name evidence="5" type="ORF">BE04_29150</name>
</gene>
<dbReference type="InterPro" id="IPR017871">
    <property type="entry name" value="ABC_transporter-like_CS"/>
</dbReference>
<protein>
    <submittedName>
        <fullName evidence="5">Chemotaxis protein</fullName>
    </submittedName>
</protein>
<dbReference type="SUPFAM" id="SSF52540">
    <property type="entry name" value="P-loop containing nucleoside triphosphate hydrolases"/>
    <property type="match status" value="1"/>
</dbReference>
<dbReference type="AlphaFoldDB" id="A0A150PSD8"/>
<dbReference type="InterPro" id="IPR050319">
    <property type="entry name" value="ABC_transp_ATP-bind"/>
</dbReference>
<evidence type="ECO:0000313" key="5">
    <source>
        <dbReference type="EMBL" id="KYF58671.1"/>
    </source>
</evidence>
<dbReference type="InterPro" id="IPR003593">
    <property type="entry name" value="AAA+_ATPase"/>
</dbReference>
<dbReference type="InterPro" id="IPR013563">
    <property type="entry name" value="Oligopep_ABC_C"/>
</dbReference>
<dbReference type="PROSITE" id="PS50893">
    <property type="entry name" value="ABC_TRANSPORTER_2"/>
    <property type="match status" value="1"/>
</dbReference>
<keyword evidence="1" id="KW-0813">Transport</keyword>
<dbReference type="EMBL" id="JELX01001528">
    <property type="protein sequence ID" value="KYF58671.1"/>
    <property type="molecule type" value="Genomic_DNA"/>
</dbReference>
<dbReference type="PANTHER" id="PTHR43776">
    <property type="entry name" value="TRANSPORT ATP-BINDING PROTEIN"/>
    <property type="match status" value="1"/>
</dbReference>
<dbReference type="GO" id="GO:0016887">
    <property type="term" value="F:ATP hydrolysis activity"/>
    <property type="evidence" value="ECO:0007669"/>
    <property type="project" value="InterPro"/>
</dbReference>
<comment type="caution">
    <text evidence="5">The sequence shown here is derived from an EMBL/GenBank/DDBJ whole genome shotgun (WGS) entry which is preliminary data.</text>
</comment>
<keyword evidence="3" id="KW-0067">ATP-binding</keyword>
<evidence type="ECO:0000256" key="3">
    <source>
        <dbReference type="ARBA" id="ARBA00022840"/>
    </source>
</evidence>
<dbReference type="InterPro" id="IPR003439">
    <property type="entry name" value="ABC_transporter-like_ATP-bd"/>
</dbReference>
<dbReference type="Gene3D" id="3.40.50.300">
    <property type="entry name" value="P-loop containing nucleotide triphosphate hydrolases"/>
    <property type="match status" value="1"/>
</dbReference>
<name>A0A150PSD8_SORCE</name>
<feature type="domain" description="ABC transporter" evidence="4">
    <location>
        <begin position="15"/>
        <end position="263"/>
    </location>
</feature>
<dbReference type="GO" id="GO:0005524">
    <property type="term" value="F:ATP binding"/>
    <property type="evidence" value="ECO:0007669"/>
    <property type="project" value="UniProtKB-KW"/>
</dbReference>
<keyword evidence="2" id="KW-0547">Nucleotide-binding</keyword>
<sequence>MTMTQPYVSPVLDVVRLAKFFPVGGGLRTQQLRALHDASFSLAEREVIALVGESGSGKSTIARLLARLMPPSAGQILFKGRDVLKEEPNRASLAYRGQVQMIFQDPFGSLNPVHTIGYHLERPLLLHNKAPNAAILREKVHALLKTVDLNPPAEVAAKFPYQLSGGQRQRVAIARALAVDPSVILADEPISMLDVSIRMGVLNLMERLKEERGISYLYITHDIASARYVADRTMVMYAGHIVEGAPSEELMQQPAHPYTKLLLSAVPDPNGSIRSELPARSGAPKLINPPPGCPFADRCPSVMNTCREAMPAAVDVGSGHWVRCHLYSPGSVAPSAHYDRAVPASVEAVPV</sequence>
<evidence type="ECO:0000313" key="6">
    <source>
        <dbReference type="Proteomes" id="UP000075604"/>
    </source>
</evidence>
<accession>A0A150PSD8</accession>
<evidence type="ECO:0000256" key="1">
    <source>
        <dbReference type="ARBA" id="ARBA00022448"/>
    </source>
</evidence>
<dbReference type="InterPro" id="IPR027417">
    <property type="entry name" value="P-loop_NTPase"/>
</dbReference>
<dbReference type="PROSITE" id="PS00211">
    <property type="entry name" value="ABC_TRANSPORTER_1"/>
    <property type="match status" value="1"/>
</dbReference>